<dbReference type="Pfam" id="PF01327">
    <property type="entry name" value="Pep_deformylase"/>
    <property type="match status" value="1"/>
</dbReference>
<dbReference type="InterPro" id="IPR036821">
    <property type="entry name" value="Peptide_deformylase_sf"/>
</dbReference>
<keyword evidence="8" id="KW-1185">Reference proteome</keyword>
<evidence type="ECO:0000313" key="7">
    <source>
        <dbReference type="EMBL" id="NVN39243.1"/>
    </source>
</evidence>
<dbReference type="SUPFAM" id="SSF56420">
    <property type="entry name" value="Peptide deformylase"/>
    <property type="match status" value="1"/>
</dbReference>
<sequence>MSILKIARMGHPVLLRVAAPIADPCAPAVRALIDDMIETMLDAGGAGLAGPQVHVSQRIFVYSVPPSRSTGPDDPPIEPSVLINPVLEPDGLDEVMCVEGCLSIPHLRGVVPRFARVRYAGLDGLGHPVRGTATGFLANVLQHENDHLDGVLYPSRMRDLRRLGFQDEIARYGMPTE</sequence>
<evidence type="ECO:0000256" key="4">
    <source>
        <dbReference type="ARBA" id="ARBA00022917"/>
    </source>
</evidence>
<comment type="function">
    <text evidence="6">Removes the formyl group from the N-terminal Met of newly synthesized proteins. Requires at least a dipeptide for an efficient rate of reaction. N-terminal L-methionine is a prerequisite for activity but the enzyme has broad specificity at other positions.</text>
</comment>
<dbReference type="NCBIfam" id="TIGR00079">
    <property type="entry name" value="pept_deformyl"/>
    <property type="match status" value="1"/>
</dbReference>
<comment type="catalytic activity">
    <reaction evidence="6">
        <text>N-terminal N-formyl-L-methionyl-[peptide] + H2O = N-terminal L-methionyl-[peptide] + formate</text>
        <dbReference type="Rhea" id="RHEA:24420"/>
        <dbReference type="Rhea" id="RHEA-COMP:10639"/>
        <dbReference type="Rhea" id="RHEA-COMP:10640"/>
        <dbReference type="ChEBI" id="CHEBI:15377"/>
        <dbReference type="ChEBI" id="CHEBI:15740"/>
        <dbReference type="ChEBI" id="CHEBI:49298"/>
        <dbReference type="ChEBI" id="CHEBI:64731"/>
        <dbReference type="EC" id="3.5.1.88"/>
    </reaction>
</comment>
<feature type="active site" evidence="6">
    <location>
        <position position="144"/>
    </location>
</feature>
<dbReference type="CDD" id="cd00487">
    <property type="entry name" value="Pep_deformylase"/>
    <property type="match status" value="1"/>
</dbReference>
<evidence type="ECO:0000256" key="2">
    <source>
        <dbReference type="ARBA" id="ARBA00022723"/>
    </source>
</evidence>
<dbReference type="HAMAP" id="MF_00163">
    <property type="entry name" value="Pep_deformylase"/>
    <property type="match status" value="1"/>
</dbReference>
<dbReference type="AlphaFoldDB" id="A0A850P8C9"/>
<dbReference type="PRINTS" id="PR01576">
    <property type="entry name" value="PDEFORMYLASE"/>
</dbReference>
<keyword evidence="3 6" id="KW-0378">Hydrolase</keyword>
<gene>
    <name evidence="6 7" type="primary">def</name>
    <name evidence="7" type="ORF">HUK82_01510</name>
</gene>
<name>A0A850P8C9_9PROT</name>
<proteinExistence type="inferred from homology"/>
<organism evidence="7 8">
    <name type="scientific">Ameyamaea chiangmaiensis</name>
    <dbReference type="NCBI Taxonomy" id="442969"/>
    <lineage>
        <taxon>Bacteria</taxon>
        <taxon>Pseudomonadati</taxon>
        <taxon>Pseudomonadota</taxon>
        <taxon>Alphaproteobacteria</taxon>
        <taxon>Acetobacterales</taxon>
        <taxon>Acetobacteraceae</taxon>
        <taxon>Ameyamaea</taxon>
    </lineage>
</organism>
<dbReference type="PIRSF" id="PIRSF004749">
    <property type="entry name" value="Pep_def"/>
    <property type="match status" value="1"/>
</dbReference>
<protein>
    <recommendedName>
        <fullName evidence="6">Peptide deformylase</fullName>
        <shortName evidence="6">PDF</shortName>
        <ecNumber evidence="6">3.5.1.88</ecNumber>
    </recommendedName>
    <alternativeName>
        <fullName evidence="6">Polypeptide deformylase</fullName>
    </alternativeName>
</protein>
<feature type="binding site" evidence="6">
    <location>
        <position position="143"/>
    </location>
    <ligand>
        <name>Fe cation</name>
        <dbReference type="ChEBI" id="CHEBI:24875"/>
    </ligand>
</feature>
<feature type="binding site" evidence="6">
    <location>
        <position position="101"/>
    </location>
    <ligand>
        <name>Fe cation</name>
        <dbReference type="ChEBI" id="CHEBI:24875"/>
    </ligand>
</feature>
<dbReference type="EMBL" id="JABXXR010000005">
    <property type="protein sequence ID" value="NVN39243.1"/>
    <property type="molecule type" value="Genomic_DNA"/>
</dbReference>
<reference evidence="7 8" key="1">
    <citation type="submission" date="2020-06" db="EMBL/GenBank/DDBJ databases">
        <title>Description of novel acetic acid bacteria.</title>
        <authorList>
            <person name="Sombolestani A."/>
        </authorList>
    </citation>
    <scope>NUCLEOTIDE SEQUENCE [LARGE SCALE GENOMIC DNA]</scope>
    <source>
        <strain evidence="7 8">LMG 27010</strain>
    </source>
</reference>
<keyword evidence="2 6" id="KW-0479">Metal-binding</keyword>
<dbReference type="Gene3D" id="3.90.45.10">
    <property type="entry name" value="Peptide deformylase"/>
    <property type="match status" value="1"/>
</dbReference>
<evidence type="ECO:0000256" key="5">
    <source>
        <dbReference type="ARBA" id="ARBA00023004"/>
    </source>
</evidence>
<dbReference type="InterPro" id="IPR023635">
    <property type="entry name" value="Peptide_deformylase"/>
</dbReference>
<dbReference type="RefSeq" id="WP_176612286.1">
    <property type="nucleotide sequence ID" value="NZ_JABXXR010000005.1"/>
</dbReference>
<evidence type="ECO:0000313" key="8">
    <source>
        <dbReference type="Proteomes" id="UP000585665"/>
    </source>
</evidence>
<evidence type="ECO:0000256" key="1">
    <source>
        <dbReference type="ARBA" id="ARBA00010759"/>
    </source>
</evidence>
<comment type="cofactor">
    <cofactor evidence="6">
        <name>Fe(2+)</name>
        <dbReference type="ChEBI" id="CHEBI:29033"/>
    </cofactor>
    <text evidence="6">Binds 1 Fe(2+) ion.</text>
</comment>
<feature type="binding site" evidence="6">
    <location>
        <position position="147"/>
    </location>
    <ligand>
        <name>Fe cation</name>
        <dbReference type="ChEBI" id="CHEBI:24875"/>
    </ligand>
</feature>
<dbReference type="PANTHER" id="PTHR10458:SF20">
    <property type="entry name" value="PEPTIDE DEFORMYLASE 1"/>
    <property type="match status" value="1"/>
</dbReference>
<comment type="caution">
    <text evidence="7">The sequence shown here is derived from an EMBL/GenBank/DDBJ whole genome shotgun (WGS) entry which is preliminary data.</text>
</comment>
<dbReference type="GO" id="GO:0046872">
    <property type="term" value="F:metal ion binding"/>
    <property type="evidence" value="ECO:0007669"/>
    <property type="project" value="UniProtKB-KW"/>
</dbReference>
<accession>A0A850P8C9</accession>
<dbReference type="EC" id="3.5.1.88" evidence="6"/>
<dbReference type="NCBIfam" id="NF001159">
    <property type="entry name" value="PRK00150.1-3"/>
    <property type="match status" value="1"/>
</dbReference>
<keyword evidence="4 6" id="KW-0648">Protein biosynthesis</keyword>
<dbReference type="GO" id="GO:0042586">
    <property type="term" value="F:peptide deformylase activity"/>
    <property type="evidence" value="ECO:0007669"/>
    <property type="project" value="UniProtKB-UniRule"/>
</dbReference>
<keyword evidence="5 6" id="KW-0408">Iron</keyword>
<dbReference type="PANTHER" id="PTHR10458">
    <property type="entry name" value="PEPTIDE DEFORMYLASE"/>
    <property type="match status" value="1"/>
</dbReference>
<dbReference type="GO" id="GO:0006412">
    <property type="term" value="P:translation"/>
    <property type="evidence" value="ECO:0007669"/>
    <property type="project" value="UniProtKB-UniRule"/>
</dbReference>
<evidence type="ECO:0000256" key="3">
    <source>
        <dbReference type="ARBA" id="ARBA00022801"/>
    </source>
</evidence>
<dbReference type="Proteomes" id="UP000585665">
    <property type="component" value="Unassembled WGS sequence"/>
</dbReference>
<comment type="similarity">
    <text evidence="1 6">Belongs to the polypeptide deformylase family.</text>
</comment>
<evidence type="ECO:0000256" key="6">
    <source>
        <dbReference type="HAMAP-Rule" id="MF_00163"/>
    </source>
</evidence>